<name>A0ABV6S4U8_9SPHN</name>
<dbReference type="SMART" id="SM00347">
    <property type="entry name" value="HTH_MARR"/>
    <property type="match status" value="1"/>
</dbReference>
<feature type="domain" description="HTH marR-type" evidence="4">
    <location>
        <begin position="8"/>
        <end position="141"/>
    </location>
</feature>
<dbReference type="PANTHER" id="PTHR42756:SF1">
    <property type="entry name" value="TRANSCRIPTIONAL REPRESSOR OF EMRAB OPERON"/>
    <property type="match status" value="1"/>
</dbReference>
<dbReference type="PRINTS" id="PR00598">
    <property type="entry name" value="HTHMARR"/>
</dbReference>
<proteinExistence type="predicted"/>
<evidence type="ECO:0000256" key="1">
    <source>
        <dbReference type="ARBA" id="ARBA00023015"/>
    </source>
</evidence>
<gene>
    <name evidence="5" type="ORF">ACFFF8_04490</name>
</gene>
<organism evidence="5 6">
    <name type="scientific">Novosphingobium clariflavum</name>
    <dbReference type="NCBI Taxonomy" id="2029884"/>
    <lineage>
        <taxon>Bacteria</taxon>
        <taxon>Pseudomonadati</taxon>
        <taxon>Pseudomonadota</taxon>
        <taxon>Alphaproteobacteria</taxon>
        <taxon>Sphingomonadales</taxon>
        <taxon>Sphingomonadaceae</taxon>
        <taxon>Novosphingobium</taxon>
    </lineage>
</organism>
<dbReference type="Pfam" id="PF12802">
    <property type="entry name" value="MarR_2"/>
    <property type="match status" value="1"/>
</dbReference>
<dbReference type="PROSITE" id="PS50995">
    <property type="entry name" value="HTH_MARR_2"/>
    <property type="match status" value="1"/>
</dbReference>
<dbReference type="PANTHER" id="PTHR42756">
    <property type="entry name" value="TRANSCRIPTIONAL REGULATOR, MARR"/>
    <property type="match status" value="1"/>
</dbReference>
<dbReference type="InterPro" id="IPR036388">
    <property type="entry name" value="WH-like_DNA-bd_sf"/>
</dbReference>
<keyword evidence="6" id="KW-1185">Reference proteome</keyword>
<evidence type="ECO:0000256" key="2">
    <source>
        <dbReference type="ARBA" id="ARBA00023125"/>
    </source>
</evidence>
<dbReference type="Proteomes" id="UP001589858">
    <property type="component" value="Unassembled WGS sequence"/>
</dbReference>
<keyword evidence="1" id="KW-0805">Transcription regulation</keyword>
<dbReference type="Gene3D" id="1.10.10.10">
    <property type="entry name" value="Winged helix-like DNA-binding domain superfamily/Winged helix DNA-binding domain"/>
    <property type="match status" value="1"/>
</dbReference>
<accession>A0ABV6S4U8</accession>
<keyword evidence="3" id="KW-0804">Transcription</keyword>
<dbReference type="RefSeq" id="WP_267220199.1">
    <property type="nucleotide sequence ID" value="NZ_JAPCWC010000006.1"/>
</dbReference>
<comment type="caution">
    <text evidence="5">The sequence shown here is derived from an EMBL/GenBank/DDBJ whole genome shotgun (WGS) entry which is preliminary data.</text>
</comment>
<evidence type="ECO:0000259" key="4">
    <source>
        <dbReference type="PROSITE" id="PS50995"/>
    </source>
</evidence>
<dbReference type="EMBL" id="JBHLTM010000016">
    <property type="protein sequence ID" value="MFC0683844.1"/>
    <property type="molecule type" value="Genomic_DNA"/>
</dbReference>
<keyword evidence="2" id="KW-0238">DNA-binding</keyword>
<dbReference type="InterPro" id="IPR036390">
    <property type="entry name" value="WH_DNA-bd_sf"/>
</dbReference>
<evidence type="ECO:0000313" key="5">
    <source>
        <dbReference type="EMBL" id="MFC0683844.1"/>
    </source>
</evidence>
<dbReference type="InterPro" id="IPR000835">
    <property type="entry name" value="HTH_MarR-typ"/>
</dbReference>
<protein>
    <submittedName>
        <fullName evidence="5">MarR family winged helix-turn-helix transcriptional regulator</fullName>
    </submittedName>
</protein>
<evidence type="ECO:0000313" key="6">
    <source>
        <dbReference type="Proteomes" id="UP001589858"/>
    </source>
</evidence>
<dbReference type="SUPFAM" id="SSF46785">
    <property type="entry name" value="Winged helix' DNA-binding domain"/>
    <property type="match status" value="1"/>
</dbReference>
<reference evidence="5 6" key="1">
    <citation type="submission" date="2024-09" db="EMBL/GenBank/DDBJ databases">
        <authorList>
            <person name="Sun Q."/>
            <person name="Mori K."/>
        </authorList>
    </citation>
    <scope>NUCLEOTIDE SEQUENCE [LARGE SCALE GENOMIC DNA]</scope>
    <source>
        <strain evidence="5 6">CICC 11035S</strain>
    </source>
</reference>
<evidence type="ECO:0000256" key="3">
    <source>
        <dbReference type="ARBA" id="ARBA00023163"/>
    </source>
</evidence>
<sequence>MQERRKRERAFAERLAPVSRSWRQLADDALSSLGISNSSGWALVHLLRLGKTVRQSELARVVGVTEPSLVRTLNLLEGAGLAVRIADETDRRAKHLSLTAEGEALAERIDARLNTLRAGLLGGITDADLETTVAVLDRIAARVAESSSKP</sequence>